<evidence type="ECO:0000313" key="6">
    <source>
        <dbReference type="EMBL" id="PCS16752.1"/>
    </source>
</evidence>
<dbReference type="InterPro" id="IPR000843">
    <property type="entry name" value="HTH_LacI"/>
</dbReference>
<dbReference type="SMART" id="SM00354">
    <property type="entry name" value="HTH_LACI"/>
    <property type="match status" value="1"/>
</dbReference>
<gene>
    <name evidence="6" type="ORF">RU92_GL000922</name>
</gene>
<dbReference type="Pfam" id="PF13377">
    <property type="entry name" value="Peripla_BP_3"/>
    <property type="match status" value="1"/>
</dbReference>
<dbReference type="CDD" id="cd06267">
    <property type="entry name" value="PBP1_LacI_sugar_binding-like"/>
    <property type="match status" value="1"/>
</dbReference>
<organism evidence="6 7">
    <name type="scientific">Lactococcus cremoris subsp. tructae</name>
    <dbReference type="NCBI Taxonomy" id="542833"/>
    <lineage>
        <taxon>Bacteria</taxon>
        <taxon>Bacillati</taxon>
        <taxon>Bacillota</taxon>
        <taxon>Bacilli</taxon>
        <taxon>Lactobacillales</taxon>
        <taxon>Streptococcaceae</taxon>
        <taxon>Lactococcus</taxon>
    </lineage>
</organism>
<dbReference type="InterPro" id="IPR028082">
    <property type="entry name" value="Peripla_BP_I"/>
</dbReference>
<dbReference type="Proteomes" id="UP000218711">
    <property type="component" value="Unassembled WGS sequence"/>
</dbReference>
<dbReference type="Pfam" id="PF00356">
    <property type="entry name" value="LacI"/>
    <property type="match status" value="1"/>
</dbReference>
<dbReference type="Gene3D" id="3.40.50.2300">
    <property type="match status" value="2"/>
</dbReference>
<proteinExistence type="predicted"/>
<dbReference type="CDD" id="cd01392">
    <property type="entry name" value="HTH_LacI"/>
    <property type="match status" value="1"/>
</dbReference>
<dbReference type="GO" id="GO:0000976">
    <property type="term" value="F:transcription cis-regulatory region binding"/>
    <property type="evidence" value="ECO:0007669"/>
    <property type="project" value="TreeGrafter"/>
</dbReference>
<dbReference type="PANTHER" id="PTHR30146">
    <property type="entry name" value="LACI-RELATED TRANSCRIPTIONAL REPRESSOR"/>
    <property type="match status" value="1"/>
</dbReference>
<evidence type="ECO:0000259" key="4">
    <source>
        <dbReference type="PROSITE" id="PS50932"/>
    </source>
</evidence>
<accession>A0A2A5SQR5</accession>
<evidence type="ECO:0000313" key="7">
    <source>
        <dbReference type="Proteomes" id="UP000218711"/>
    </source>
</evidence>
<dbReference type="GO" id="GO:0003700">
    <property type="term" value="F:DNA-binding transcription factor activity"/>
    <property type="evidence" value="ECO:0007669"/>
    <property type="project" value="TreeGrafter"/>
</dbReference>
<dbReference type="PANTHER" id="PTHR30146:SF109">
    <property type="entry name" value="HTH-TYPE TRANSCRIPTIONAL REGULATOR GALS"/>
    <property type="match status" value="1"/>
</dbReference>
<protein>
    <submittedName>
        <fullName evidence="6">LacI family transcriptional regulator</fullName>
    </submittedName>
</protein>
<feature type="domain" description="HTH cro/C1-type" evidence="5">
    <location>
        <begin position="14"/>
        <end position="50"/>
    </location>
</feature>
<comment type="caution">
    <text evidence="6">The sequence shown here is derived from an EMBL/GenBank/DDBJ whole genome shotgun (WGS) entry which is preliminary data.</text>
</comment>
<evidence type="ECO:0000256" key="3">
    <source>
        <dbReference type="ARBA" id="ARBA00023163"/>
    </source>
</evidence>
<keyword evidence="3" id="KW-0804">Transcription</keyword>
<evidence type="ECO:0000256" key="2">
    <source>
        <dbReference type="ARBA" id="ARBA00023125"/>
    </source>
</evidence>
<dbReference type="PROSITE" id="PS50943">
    <property type="entry name" value="HTH_CROC1"/>
    <property type="match status" value="1"/>
</dbReference>
<sequence length="341" mass="38039">MVILKKMSKRDVMKKVTIKDVALQTGLSVSTISRVFNNYGDISDKTIKKVTLAAKELGYTPNSAAKQLSSKKKKIIALILNEINVTPGVAMPLEVLGGVVDNLDKTDYEFVFYATNSTKQKQKSLKQFCNERDITGLIIQGLRISDPYYQELATFDLPTVAIDLDIENDKVGTVSTDNVKAAFEMTRLLINLGHKNIIFINGTKMATVAQARESGYLAATEHSQIFYANFSENEAYQWAIDYAKNKGFKKEDAIFAASDIMAIGIIKAFRTLKLVNKVAVAGFDDITLASYITPSLTTVRQDIRKISEYAVRDLICQIETGEVKHRFIPFQIIERESTSMS</sequence>
<name>A0A2A5SQR5_LACLC</name>
<dbReference type="InterPro" id="IPR046335">
    <property type="entry name" value="LacI/GalR-like_sensor"/>
</dbReference>
<dbReference type="AlphaFoldDB" id="A0A2A5SQR5"/>
<keyword evidence="2" id="KW-0238">DNA-binding</keyword>
<dbReference type="EMBL" id="JXKC01000012">
    <property type="protein sequence ID" value="PCS16752.1"/>
    <property type="molecule type" value="Genomic_DNA"/>
</dbReference>
<dbReference type="SUPFAM" id="SSF47413">
    <property type="entry name" value="lambda repressor-like DNA-binding domains"/>
    <property type="match status" value="1"/>
</dbReference>
<dbReference type="InterPro" id="IPR010982">
    <property type="entry name" value="Lambda_DNA-bd_dom_sf"/>
</dbReference>
<keyword evidence="1" id="KW-0805">Transcription regulation</keyword>
<dbReference type="InterPro" id="IPR001387">
    <property type="entry name" value="Cro/C1-type_HTH"/>
</dbReference>
<feature type="domain" description="HTH lacI-type" evidence="4">
    <location>
        <begin position="16"/>
        <end position="70"/>
    </location>
</feature>
<dbReference type="Gene3D" id="1.10.260.40">
    <property type="entry name" value="lambda repressor-like DNA-binding domains"/>
    <property type="match status" value="1"/>
</dbReference>
<reference evidence="6 7" key="1">
    <citation type="submission" date="2014-12" db="EMBL/GenBank/DDBJ databases">
        <title>Draft genome sequences of 10 type strains of Lactococcus.</title>
        <authorList>
            <person name="Sun Z."/>
            <person name="Zhong Z."/>
            <person name="Liu W."/>
            <person name="Zhang W."/>
            <person name="Zhang H."/>
        </authorList>
    </citation>
    <scope>NUCLEOTIDE SEQUENCE [LARGE SCALE GENOMIC DNA]</scope>
    <source>
        <strain evidence="6 7">DSM 21502</strain>
    </source>
</reference>
<evidence type="ECO:0000259" key="5">
    <source>
        <dbReference type="PROSITE" id="PS50943"/>
    </source>
</evidence>
<dbReference type="SUPFAM" id="SSF53822">
    <property type="entry name" value="Periplasmic binding protein-like I"/>
    <property type="match status" value="1"/>
</dbReference>
<dbReference type="PROSITE" id="PS50932">
    <property type="entry name" value="HTH_LACI_2"/>
    <property type="match status" value="1"/>
</dbReference>
<evidence type="ECO:0000256" key="1">
    <source>
        <dbReference type="ARBA" id="ARBA00023015"/>
    </source>
</evidence>